<feature type="domain" description="DUF4214" evidence="1">
    <location>
        <begin position="795"/>
        <end position="861"/>
    </location>
</feature>
<evidence type="ECO:0000313" key="2">
    <source>
        <dbReference type="EMBL" id="ASP22733.1"/>
    </source>
</evidence>
<dbReference type="Pfam" id="PF00353">
    <property type="entry name" value="HemolysinCabind"/>
    <property type="match status" value="3"/>
</dbReference>
<keyword evidence="3" id="KW-1185">Reference proteome</keyword>
<name>A0A222E940_9RHOB</name>
<sequence>MQLNFFGPNSEFIRDVFYDADGAPVQLELISETSREIVLYNPETDMTWRIEGLALHFNAPRELSPYGTFVAGVIDTMHFEQGGVLQATIGGMRGHAVKLANTMEYVQRGELIRLGLWFVDDTTMNVDATAAESFQMTLNWYDLIWVHGDPVIVQAQGTPGRYNGGGGDDMFLLGTDLPTYTVTSVLGTRGNDTYDLTGTGPMAYYGLDFLQVTGPLELTANGVTNTGGVLGPAINHTILGTAEAMYADGLGLFAGTGNDIFNITVAEGQFIRLRGFEGNDTFNLDLSSYAYLEYLYGAFALPTTGIVADLTAGTIEDGLGYTDQITYLTDGQYGIELAGTAMSDLITGSFRDESFLLFGGQDTVDGGGGEDRLRLSVGTYSDVQVDLAAGTATGFWNGQAFSHSIRNIEWVSGSEAADTLLGSAQDDILAGYGDDDLIVGLDGEDSLYGFAGNDTLMGGAGGGYLSGGEGDDLLDTGSVEDYEQIDAADSGAGNDTVMVGGGGPGYVYVTNRFLDAGVVVDVDGATGTAEVDKGAQGLTTILGADVAMAAGGLGIYGTGQDDTFNVTAADGGLIVLSGGAGNDVFNIGASGGIVDLFFRSADLTGPAGNGIRVDLAAGMVLDDGTGGQDVINGIGNARIQINATGLADTLLGSGFDDLFAPRGGDDIIDGRGGVDLVLYDRVAHQSGVSANLTQGVATGIYDGTTFRHSLTNIEHLRGGSYDDMFIGSAGTGETFEGGGGFDVLIGADQGLFHIVASAEIYRLYDTVFGREPGVAGHHGWVQKLASGAKTLQEIAAAFVASPEFQGTYGDATDADFVTLLYANVLARAPSLADRDYWVGRLETDLSRERVVLLFSETPEHRSKTAIAQQSFDDTRDITNWADDVFRLYRAVFDRDPEESGFQGWTQTLASGNMTLPEVIESFMGAPEFQSTYGDTTDTQFVTLLYRNVLKRGPDPNGLSSWLDALDNGMERSEVVGLFMASAEFVANTDADLMAYIQSHGMDDHLDPGAGDGLMSGGLYMDSFVFINDGQASTVTVTDLEIWDDLHFDGFGLTGQQVLDAMVQTGNDVVFSDDGETVILADTNLADITLEMILVG</sequence>
<evidence type="ECO:0000313" key="3">
    <source>
        <dbReference type="Proteomes" id="UP000203589"/>
    </source>
</evidence>
<protein>
    <submittedName>
        <fullName evidence="2">Bifunctional hemolysin/adenylate cyclase</fullName>
    </submittedName>
</protein>
<dbReference type="InterPro" id="IPR011049">
    <property type="entry name" value="Serralysin-like_metalloprot_C"/>
</dbReference>
<dbReference type="InterPro" id="IPR025282">
    <property type="entry name" value="DUF4214"/>
</dbReference>
<reference evidence="2 3" key="1">
    <citation type="submission" date="2017-07" db="EMBL/GenBank/DDBJ databases">
        <title>Genome Sequence of Antarctobacter heliothermus Strain SMS3 Isolated from a culture of the Diatom Skeletonema marinoi.</title>
        <authorList>
            <person name="Topel M."/>
            <person name="Pinder M.I.M."/>
            <person name="Johansson O.N."/>
            <person name="Kourtchenko O."/>
            <person name="Godhe A."/>
            <person name="Clarke A.K."/>
        </authorList>
    </citation>
    <scope>NUCLEOTIDE SEQUENCE [LARGE SCALE GENOMIC DNA]</scope>
    <source>
        <strain evidence="2 3">SMS3</strain>
    </source>
</reference>
<dbReference type="Gene3D" id="1.10.3130.20">
    <property type="entry name" value="Phycobilisome linker domain"/>
    <property type="match status" value="2"/>
</dbReference>
<evidence type="ECO:0000259" key="1">
    <source>
        <dbReference type="Pfam" id="PF13946"/>
    </source>
</evidence>
<dbReference type="GO" id="GO:0005509">
    <property type="term" value="F:calcium ion binding"/>
    <property type="evidence" value="ECO:0007669"/>
    <property type="project" value="InterPro"/>
</dbReference>
<dbReference type="Pfam" id="PF13946">
    <property type="entry name" value="DUF4214"/>
    <property type="match status" value="2"/>
</dbReference>
<gene>
    <name evidence="2" type="ORF">ANTHELSMS3_04128</name>
</gene>
<dbReference type="Gene3D" id="2.150.10.10">
    <property type="entry name" value="Serralysin-like metalloprotease, C-terminal"/>
    <property type="match status" value="1"/>
</dbReference>
<dbReference type="KEGG" id="aht:ANTHELSMS3_04128"/>
<dbReference type="PRINTS" id="PR00313">
    <property type="entry name" value="CABNDNGRPT"/>
</dbReference>
<dbReference type="InterPro" id="IPR001343">
    <property type="entry name" value="Hemolysn_Ca-bd"/>
</dbReference>
<dbReference type="Proteomes" id="UP000203589">
    <property type="component" value="Chromosome"/>
</dbReference>
<organism evidence="2 3">
    <name type="scientific">Antarctobacter heliothermus</name>
    <dbReference type="NCBI Taxonomy" id="74033"/>
    <lineage>
        <taxon>Bacteria</taxon>
        <taxon>Pseudomonadati</taxon>
        <taxon>Pseudomonadota</taxon>
        <taxon>Alphaproteobacteria</taxon>
        <taxon>Rhodobacterales</taxon>
        <taxon>Roseobacteraceae</taxon>
        <taxon>Antarctobacter</taxon>
    </lineage>
</organism>
<dbReference type="AlphaFoldDB" id="A0A222E940"/>
<dbReference type="EMBL" id="CP022540">
    <property type="protein sequence ID" value="ASP22733.1"/>
    <property type="molecule type" value="Genomic_DNA"/>
</dbReference>
<dbReference type="SUPFAM" id="SSF51120">
    <property type="entry name" value="beta-Roll"/>
    <property type="match status" value="2"/>
</dbReference>
<accession>A0A222E940</accession>
<dbReference type="InterPro" id="IPR038255">
    <property type="entry name" value="PBS_linker_sf"/>
</dbReference>
<proteinExistence type="predicted"/>
<feature type="domain" description="DUF4214" evidence="1">
    <location>
        <begin position="920"/>
        <end position="987"/>
    </location>
</feature>